<dbReference type="CDD" id="cd04301">
    <property type="entry name" value="NAT_SF"/>
    <property type="match status" value="1"/>
</dbReference>
<dbReference type="PROSITE" id="PS51186">
    <property type="entry name" value="GNAT"/>
    <property type="match status" value="1"/>
</dbReference>
<gene>
    <name evidence="3" type="ORF">C3744_14945</name>
</gene>
<dbReference type="Pfam" id="PF00583">
    <property type="entry name" value="Acetyltransf_1"/>
    <property type="match status" value="1"/>
</dbReference>
<evidence type="ECO:0000313" key="4">
    <source>
        <dbReference type="Proteomes" id="UP000256519"/>
    </source>
</evidence>
<dbReference type="PANTHER" id="PTHR13947">
    <property type="entry name" value="GNAT FAMILY N-ACETYLTRANSFERASE"/>
    <property type="match status" value="1"/>
</dbReference>
<evidence type="ECO:0000313" key="3">
    <source>
        <dbReference type="EMBL" id="RDZ13834.1"/>
    </source>
</evidence>
<dbReference type="InterPro" id="IPR000182">
    <property type="entry name" value="GNAT_dom"/>
</dbReference>
<dbReference type="PANTHER" id="PTHR13947:SF37">
    <property type="entry name" value="LD18367P"/>
    <property type="match status" value="1"/>
</dbReference>
<feature type="domain" description="N-acetyltransferase" evidence="2">
    <location>
        <begin position="10"/>
        <end position="171"/>
    </location>
</feature>
<dbReference type="AlphaFoldDB" id="A0A3D8X0U9"/>
<dbReference type="RefSeq" id="WP_116074988.1">
    <property type="nucleotide sequence ID" value="NZ_CP187630.1"/>
</dbReference>
<proteinExistence type="predicted"/>
<dbReference type="Proteomes" id="UP000256519">
    <property type="component" value="Unassembled WGS sequence"/>
</dbReference>
<evidence type="ECO:0000256" key="1">
    <source>
        <dbReference type="ARBA" id="ARBA00022679"/>
    </source>
</evidence>
<protein>
    <submittedName>
        <fullName evidence="3">GNAT family N-acetyltransferase</fullName>
    </submittedName>
</protein>
<dbReference type="InterPro" id="IPR016181">
    <property type="entry name" value="Acyl_CoA_acyltransferase"/>
</dbReference>
<reference evidence="3" key="1">
    <citation type="journal article" date="2018" name="Appl. Environ. Microbiol.">
        <title>Antimicrobial susceptibility testing and tentative epidemiological cut-off values of five Bacillus species relevant for use as animal feed additives or for plant protection.</title>
        <authorList>
            <person name="Agerso Y."/>
            <person name="Stuer-Lauridsen B."/>
            <person name="Bjerre K."/>
            <person name="Jensen M.G."/>
            <person name="Johansen E."/>
            <person name="Bennedsen M."/>
            <person name="Brockmann E."/>
            <person name="Nielsen B."/>
        </authorList>
    </citation>
    <scope>NUCLEOTIDE SEQUENCE [LARGE SCALE GENOMIC DNA]</scope>
    <source>
        <strain evidence="3">CHCC20162</strain>
    </source>
</reference>
<organism evidence="3 4">
    <name type="scientific">Priestia megaterium</name>
    <name type="common">Bacillus megaterium</name>
    <dbReference type="NCBI Taxonomy" id="1404"/>
    <lineage>
        <taxon>Bacteria</taxon>
        <taxon>Bacillati</taxon>
        <taxon>Bacillota</taxon>
        <taxon>Bacilli</taxon>
        <taxon>Bacillales</taxon>
        <taxon>Bacillaceae</taxon>
        <taxon>Priestia</taxon>
    </lineage>
</organism>
<name>A0A3D8X0U9_PRIMG</name>
<dbReference type="Gene3D" id="3.40.630.30">
    <property type="match status" value="1"/>
</dbReference>
<dbReference type="GO" id="GO:0008080">
    <property type="term" value="F:N-acetyltransferase activity"/>
    <property type="evidence" value="ECO:0007669"/>
    <property type="project" value="InterPro"/>
</dbReference>
<comment type="caution">
    <text evidence="3">The sequence shown here is derived from an EMBL/GenBank/DDBJ whole genome shotgun (WGS) entry which is preliminary data.</text>
</comment>
<evidence type="ECO:0000259" key="2">
    <source>
        <dbReference type="PROSITE" id="PS51186"/>
    </source>
</evidence>
<dbReference type="SUPFAM" id="SSF55729">
    <property type="entry name" value="Acyl-CoA N-acyltransferases (Nat)"/>
    <property type="match status" value="1"/>
</dbReference>
<keyword evidence="1 3" id="KW-0808">Transferase</keyword>
<dbReference type="EMBL" id="PQWM01000011">
    <property type="protein sequence ID" value="RDZ13834.1"/>
    <property type="molecule type" value="Genomic_DNA"/>
</dbReference>
<accession>A0A3D8X0U9</accession>
<sequence>MQEVQMYQIKEIKEKDAEVIQFVMNMRNELFPMLEKNQLPVDLLHFNEHYAQAKGAAFFSAVTENQQVIGTIDLYAYDGRFHALKKRYEHKTAAEIVKCYVDPAYRRLGIGQQLLKAVEQFAQNHFYDTLYLHTHPFLPGAIPFWTSQGFIERLAEQDEPWNTLHMDRKIQPVVM</sequence>
<dbReference type="InterPro" id="IPR050769">
    <property type="entry name" value="NAT_camello-type"/>
</dbReference>